<dbReference type="InterPro" id="IPR019897">
    <property type="entry name" value="RidA_CS"/>
</dbReference>
<dbReference type="PANTHER" id="PTHR11803">
    <property type="entry name" value="2-IMINOBUTANOATE/2-IMINOPROPANOATE DEAMINASE RIDA"/>
    <property type="match status" value="1"/>
</dbReference>
<proteinExistence type="inferred from homology"/>
<dbReference type="AlphaFoldDB" id="A0A3B0VJS8"/>
<dbReference type="InterPro" id="IPR006175">
    <property type="entry name" value="YjgF/YER057c/UK114"/>
</dbReference>
<dbReference type="FunFam" id="3.30.1330.40:FF:000001">
    <property type="entry name" value="L-PSP family endoribonuclease"/>
    <property type="match status" value="1"/>
</dbReference>
<dbReference type="InterPro" id="IPR006056">
    <property type="entry name" value="RidA"/>
</dbReference>
<reference evidence="2" key="1">
    <citation type="submission" date="2018-06" db="EMBL/GenBank/DDBJ databases">
        <authorList>
            <person name="Zhirakovskaya E."/>
        </authorList>
    </citation>
    <scope>NUCLEOTIDE SEQUENCE</scope>
</reference>
<comment type="similarity">
    <text evidence="1">Belongs to the RutC family.</text>
</comment>
<dbReference type="PROSITE" id="PS01094">
    <property type="entry name" value="UPF0076"/>
    <property type="match status" value="1"/>
</dbReference>
<gene>
    <name evidence="2" type="ORF">MNBD_GAMMA02-335</name>
</gene>
<dbReference type="EMBL" id="UOFA01000044">
    <property type="protein sequence ID" value="VAW43868.1"/>
    <property type="molecule type" value="Genomic_DNA"/>
</dbReference>
<organism evidence="2">
    <name type="scientific">hydrothermal vent metagenome</name>
    <dbReference type="NCBI Taxonomy" id="652676"/>
    <lineage>
        <taxon>unclassified sequences</taxon>
        <taxon>metagenomes</taxon>
        <taxon>ecological metagenomes</taxon>
    </lineage>
</organism>
<dbReference type="InterPro" id="IPR035959">
    <property type="entry name" value="RutC-like_sf"/>
</dbReference>
<dbReference type="GO" id="GO:0019239">
    <property type="term" value="F:deaminase activity"/>
    <property type="evidence" value="ECO:0007669"/>
    <property type="project" value="TreeGrafter"/>
</dbReference>
<dbReference type="SUPFAM" id="SSF55298">
    <property type="entry name" value="YjgF-like"/>
    <property type="match status" value="1"/>
</dbReference>
<dbReference type="NCBIfam" id="TIGR00004">
    <property type="entry name" value="Rid family detoxifying hydrolase"/>
    <property type="match status" value="1"/>
</dbReference>
<accession>A0A3B0VJS8</accession>
<dbReference type="PANTHER" id="PTHR11803:SF39">
    <property type="entry name" value="2-IMINOBUTANOATE_2-IMINOPROPANOATE DEAMINASE"/>
    <property type="match status" value="1"/>
</dbReference>
<evidence type="ECO:0000313" key="2">
    <source>
        <dbReference type="EMBL" id="VAW43868.1"/>
    </source>
</evidence>
<dbReference type="GO" id="GO:0005829">
    <property type="term" value="C:cytosol"/>
    <property type="evidence" value="ECO:0007669"/>
    <property type="project" value="TreeGrafter"/>
</dbReference>
<protein>
    <submittedName>
        <fullName evidence="2">RidA/YER057c/UK114 superfamily protein</fullName>
    </submittedName>
</protein>
<dbReference type="Pfam" id="PF01042">
    <property type="entry name" value="Ribonuc_L-PSP"/>
    <property type="match status" value="1"/>
</dbReference>
<sequence length="126" mass="13536">MKKIINTDKAPAAIGTYSQAIVHGNTLYTSGQIPIDPATGEMLPADFELQAHQVFKNLAAIAEAAGTSLKNAIKLNVFLQDLEDFAVLNEVMGEYIQEPYPARAAIQVARLPKDSLIEIDAIIAVG</sequence>
<name>A0A3B0VJS8_9ZZZZ</name>
<dbReference type="CDD" id="cd00448">
    <property type="entry name" value="YjgF_YER057c_UK114_family"/>
    <property type="match status" value="1"/>
</dbReference>
<evidence type="ECO:0000256" key="1">
    <source>
        <dbReference type="ARBA" id="ARBA00010552"/>
    </source>
</evidence>
<dbReference type="Gene3D" id="3.30.1330.40">
    <property type="entry name" value="RutC-like"/>
    <property type="match status" value="1"/>
</dbReference>